<sequence>MNAPECSICCEELNDSERRPRCLPCGHTICTLCIDKTIKKGDRTCPSCRKPHHVTAADNLPINYFAEEMFQKLSLKSCDAKNKKSDDVRKKKENTIAKTRDSIYSFETVILDWQNEMTMKESLIDNNEEQLAQKLAEVECLKK</sequence>
<organism evidence="6 7">
    <name type="scientific">Meganyctiphanes norvegica</name>
    <name type="common">Northern krill</name>
    <name type="synonym">Thysanopoda norvegica</name>
    <dbReference type="NCBI Taxonomy" id="48144"/>
    <lineage>
        <taxon>Eukaryota</taxon>
        <taxon>Metazoa</taxon>
        <taxon>Ecdysozoa</taxon>
        <taxon>Arthropoda</taxon>
        <taxon>Crustacea</taxon>
        <taxon>Multicrustacea</taxon>
        <taxon>Malacostraca</taxon>
        <taxon>Eumalacostraca</taxon>
        <taxon>Eucarida</taxon>
        <taxon>Euphausiacea</taxon>
        <taxon>Euphausiidae</taxon>
        <taxon>Meganyctiphanes</taxon>
    </lineage>
</organism>
<dbReference type="PROSITE" id="PS00518">
    <property type="entry name" value="ZF_RING_1"/>
    <property type="match status" value="1"/>
</dbReference>
<dbReference type="PANTHER" id="PTHR25464:SF2">
    <property type="entry name" value="RING-TYPE DOMAIN-CONTAINING PROTEIN"/>
    <property type="match status" value="1"/>
</dbReference>
<keyword evidence="2 4" id="KW-0863">Zinc-finger</keyword>
<comment type="caution">
    <text evidence="6">The sequence shown here is derived from an EMBL/GenBank/DDBJ whole genome shotgun (WGS) entry which is preliminary data.</text>
</comment>
<dbReference type="Pfam" id="PF13639">
    <property type="entry name" value="zf-RING_2"/>
    <property type="match status" value="1"/>
</dbReference>
<evidence type="ECO:0000256" key="3">
    <source>
        <dbReference type="ARBA" id="ARBA00022833"/>
    </source>
</evidence>
<accession>A0AAV2RKX5</accession>
<dbReference type="GO" id="GO:0008270">
    <property type="term" value="F:zinc ion binding"/>
    <property type="evidence" value="ECO:0007669"/>
    <property type="project" value="UniProtKB-KW"/>
</dbReference>
<reference evidence="6 7" key="1">
    <citation type="submission" date="2024-05" db="EMBL/GenBank/DDBJ databases">
        <authorList>
            <person name="Wallberg A."/>
        </authorList>
    </citation>
    <scope>NUCLEOTIDE SEQUENCE [LARGE SCALE GENOMIC DNA]</scope>
</reference>
<dbReference type="InterPro" id="IPR017907">
    <property type="entry name" value="Znf_RING_CS"/>
</dbReference>
<dbReference type="Gene3D" id="3.30.40.10">
    <property type="entry name" value="Zinc/RING finger domain, C3HC4 (zinc finger)"/>
    <property type="match status" value="1"/>
</dbReference>
<evidence type="ECO:0000256" key="1">
    <source>
        <dbReference type="ARBA" id="ARBA00022723"/>
    </source>
</evidence>
<evidence type="ECO:0000256" key="4">
    <source>
        <dbReference type="PROSITE-ProRule" id="PRU00175"/>
    </source>
</evidence>
<keyword evidence="7" id="KW-1185">Reference proteome</keyword>
<evidence type="ECO:0000313" key="6">
    <source>
        <dbReference type="EMBL" id="CAL4126175.1"/>
    </source>
</evidence>
<evidence type="ECO:0000259" key="5">
    <source>
        <dbReference type="PROSITE" id="PS50089"/>
    </source>
</evidence>
<protein>
    <recommendedName>
        <fullName evidence="5">RING-type domain-containing protein</fullName>
    </recommendedName>
</protein>
<dbReference type="InterPro" id="IPR001841">
    <property type="entry name" value="Znf_RING"/>
</dbReference>
<dbReference type="InterPro" id="IPR013083">
    <property type="entry name" value="Znf_RING/FYVE/PHD"/>
</dbReference>
<proteinExistence type="predicted"/>
<keyword evidence="1" id="KW-0479">Metal-binding</keyword>
<dbReference type="SUPFAM" id="SSF57850">
    <property type="entry name" value="RING/U-box"/>
    <property type="match status" value="1"/>
</dbReference>
<dbReference type="EMBL" id="CAXKWB010024293">
    <property type="protein sequence ID" value="CAL4126175.1"/>
    <property type="molecule type" value="Genomic_DNA"/>
</dbReference>
<evidence type="ECO:0000256" key="2">
    <source>
        <dbReference type="ARBA" id="ARBA00022771"/>
    </source>
</evidence>
<feature type="non-terminal residue" evidence="6">
    <location>
        <position position="143"/>
    </location>
</feature>
<dbReference type="Proteomes" id="UP001497623">
    <property type="component" value="Unassembled WGS sequence"/>
</dbReference>
<feature type="domain" description="RING-type" evidence="5">
    <location>
        <begin position="6"/>
        <end position="49"/>
    </location>
</feature>
<name>A0AAV2RKX5_MEGNR</name>
<dbReference type="SMART" id="SM00184">
    <property type="entry name" value="RING"/>
    <property type="match status" value="1"/>
</dbReference>
<dbReference type="AlphaFoldDB" id="A0AAV2RKX5"/>
<dbReference type="PANTHER" id="PTHR25464">
    <property type="entry name" value="TRIPARTITE MOTIF-CONTAINING PROTEIN 2-LIKE PROTEIN"/>
    <property type="match status" value="1"/>
</dbReference>
<keyword evidence="3" id="KW-0862">Zinc</keyword>
<evidence type="ECO:0000313" key="7">
    <source>
        <dbReference type="Proteomes" id="UP001497623"/>
    </source>
</evidence>
<dbReference type="PROSITE" id="PS50089">
    <property type="entry name" value="ZF_RING_2"/>
    <property type="match status" value="1"/>
</dbReference>
<gene>
    <name evidence="6" type="ORF">MNOR_LOCUS25440</name>
</gene>